<dbReference type="Gene3D" id="3.40.50.300">
    <property type="entry name" value="P-loop containing nucleotide triphosphate hydrolases"/>
    <property type="match status" value="1"/>
</dbReference>
<accession>A0A0G0Z7S3</accession>
<dbReference type="InterPro" id="IPR027417">
    <property type="entry name" value="P-loop_NTPase"/>
</dbReference>
<comment type="caution">
    <text evidence="1">The sequence shown here is derived from an EMBL/GenBank/DDBJ whole genome shotgun (WGS) entry which is preliminary data.</text>
</comment>
<keyword evidence="1" id="KW-0418">Kinase</keyword>
<dbReference type="GO" id="GO:0016301">
    <property type="term" value="F:kinase activity"/>
    <property type="evidence" value="ECO:0007669"/>
    <property type="project" value="UniProtKB-KW"/>
</dbReference>
<keyword evidence="1" id="KW-0808">Transferase</keyword>
<dbReference type="Proteomes" id="UP000033986">
    <property type="component" value="Unassembled WGS sequence"/>
</dbReference>
<proteinExistence type="predicted"/>
<dbReference type="SUPFAM" id="SSF52540">
    <property type="entry name" value="P-loop containing nucleoside triphosphate hydrolases"/>
    <property type="match status" value="1"/>
</dbReference>
<dbReference type="PATRIC" id="fig|1618615.3.peg.100"/>
<evidence type="ECO:0000313" key="2">
    <source>
        <dbReference type="Proteomes" id="UP000033986"/>
    </source>
</evidence>
<reference evidence="1 2" key="1">
    <citation type="journal article" date="2015" name="Nature">
        <title>rRNA introns, odd ribosomes, and small enigmatic genomes across a large radiation of phyla.</title>
        <authorList>
            <person name="Brown C.T."/>
            <person name="Hug L.A."/>
            <person name="Thomas B.C."/>
            <person name="Sharon I."/>
            <person name="Castelle C.J."/>
            <person name="Singh A."/>
            <person name="Wilkins M.J."/>
            <person name="Williams K.H."/>
            <person name="Banfield J.F."/>
        </authorList>
    </citation>
    <scope>NUCLEOTIDE SEQUENCE [LARGE SCALE GENOMIC DNA]</scope>
</reference>
<dbReference type="AlphaFoldDB" id="A0A0G0Z7S3"/>
<organism evidence="1 2">
    <name type="scientific">Candidatus Azambacteria bacterium GW2011_GWB1_42_17</name>
    <dbReference type="NCBI Taxonomy" id="1618615"/>
    <lineage>
        <taxon>Bacteria</taxon>
        <taxon>Candidatus Azamiibacteriota</taxon>
    </lineage>
</organism>
<dbReference type="EMBL" id="LCDB01000003">
    <property type="protein sequence ID" value="KKS44787.1"/>
    <property type="molecule type" value="Genomic_DNA"/>
</dbReference>
<sequence length="196" mass="22748">MGKLISFSGIDGAGKSTQIKILKEFLRSKGVKTHITEDMFGYFLLKPLIGLLRKATNSPSAGPVSRNFHPLLKLWFIPAFIDIWISYWFKVSRLLLSHDIVISDRFYPDLWANVYYYGYCPKWAFEMFAKLLPRADLAIFLSVDPKNVFKREMEFPANYYFDQQKIYASLNDLLNFKTVNANPKPQTVFANIKQLL</sequence>
<evidence type="ECO:0000313" key="1">
    <source>
        <dbReference type="EMBL" id="KKS44787.1"/>
    </source>
</evidence>
<gene>
    <name evidence="1" type="ORF">UV07_C0003G0022</name>
</gene>
<protein>
    <submittedName>
        <fullName evidence="1">Thymidylate kinase</fullName>
    </submittedName>
</protein>
<name>A0A0G0Z7S3_9BACT</name>